<sequence>MSIDNNLARLRRRRRDGGSVYTFDAADTSVFLAKNRQQESWENRATDKPFTRYALGAMQEVDPDYTRISITTAERIQNQLYGRLLEEGKATEFRLQGSVPLNIHIKGVSDVDILTLDKGFLTYATAGIRAQRGEYRYPSTETAVSKLQSLRSQCITALRKAFPAVTLDTSGRKSLRLSGGSLAREVDVVPAHWFDTVDYQRTGLEYHRGVAILDTSVPATLNNFPFLHIERIRSRCTTASGGLRKAIRLCKNIKADALEEGRPCGLSSFDIAGLLYHADMDQLRQGAIYELAVLAETQRFLAFLVTNTAHAKTLEVPDGSRRVLDEDGKLLSLAQLSHEVDMLMLQVAQEHQTLLATNRLLTADESRSLLAQRYVA</sequence>
<reference evidence="1 2" key="1">
    <citation type="submission" date="2021-01" db="EMBL/GenBank/DDBJ databases">
        <title>Chromosome sequence of Serratia proteamaculans strain 94 rif-r, isolated from spoiled beef.</title>
        <authorList>
            <person name="Zaytseva Y.V."/>
            <person name="Iablokov S.N."/>
            <person name="Klyukina A."/>
        </authorList>
    </citation>
    <scope>NUCLEOTIDE SEQUENCE [LARGE SCALE GENOMIC DNA]</scope>
    <source>
        <strain evidence="1 2">94 rif-r</strain>
    </source>
</reference>
<gene>
    <name evidence="1" type="ORF">JKX24_11155</name>
</gene>
<dbReference type="RefSeq" id="WP_207978656.1">
    <property type="nucleotide sequence ID" value="NZ_CP068391.1"/>
</dbReference>
<organism evidence="1 2">
    <name type="scientific">Serratia proteamaculans</name>
    <dbReference type="NCBI Taxonomy" id="28151"/>
    <lineage>
        <taxon>Bacteria</taxon>
        <taxon>Pseudomonadati</taxon>
        <taxon>Pseudomonadota</taxon>
        <taxon>Gammaproteobacteria</taxon>
        <taxon>Enterobacterales</taxon>
        <taxon>Yersiniaceae</taxon>
        <taxon>Serratia</taxon>
    </lineage>
</organism>
<name>A0A7U0NAH3_SERPR</name>
<protein>
    <recommendedName>
        <fullName evidence="3">Nucleotidyltransferase</fullName>
    </recommendedName>
</protein>
<evidence type="ECO:0000313" key="2">
    <source>
        <dbReference type="Proteomes" id="UP000596176"/>
    </source>
</evidence>
<dbReference type="EMBL" id="CP068391">
    <property type="protein sequence ID" value="QQX55522.1"/>
    <property type="molecule type" value="Genomic_DNA"/>
</dbReference>
<proteinExistence type="predicted"/>
<dbReference type="AlphaFoldDB" id="A0A7U0NAH3"/>
<dbReference type="Proteomes" id="UP000596176">
    <property type="component" value="Chromosome"/>
</dbReference>
<accession>A0A7U0NAH3</accession>
<evidence type="ECO:0008006" key="3">
    <source>
        <dbReference type="Google" id="ProtNLM"/>
    </source>
</evidence>
<evidence type="ECO:0000313" key="1">
    <source>
        <dbReference type="EMBL" id="QQX55522.1"/>
    </source>
</evidence>